<evidence type="ECO:0000313" key="9">
    <source>
        <dbReference type="Proteomes" id="UP000004810"/>
    </source>
</evidence>
<gene>
    <name evidence="8" type="ORF">WUBG_11972</name>
</gene>
<dbReference type="Pfam" id="PF01204">
    <property type="entry name" value="Trehalase"/>
    <property type="match status" value="1"/>
</dbReference>
<dbReference type="EMBL" id="ADBV01008178">
    <property type="protein sequence ID" value="EJW77120.1"/>
    <property type="molecule type" value="Genomic_DNA"/>
</dbReference>
<dbReference type="PANTHER" id="PTHR23403:SF1">
    <property type="entry name" value="TREHALASE"/>
    <property type="match status" value="1"/>
</dbReference>
<accession>J9ARV4</accession>
<dbReference type="Gene3D" id="1.50.10.10">
    <property type="match status" value="1"/>
</dbReference>
<comment type="similarity">
    <text evidence="2">Belongs to the glycosyl hydrolase 37 family.</text>
</comment>
<evidence type="ECO:0000256" key="4">
    <source>
        <dbReference type="ARBA" id="ARBA00019905"/>
    </source>
</evidence>
<evidence type="ECO:0000313" key="8">
    <source>
        <dbReference type="EMBL" id="EJW77120.1"/>
    </source>
</evidence>
<dbReference type="InterPro" id="IPR008928">
    <property type="entry name" value="6-hairpin_glycosidase_sf"/>
</dbReference>
<evidence type="ECO:0000256" key="7">
    <source>
        <dbReference type="SAM" id="Phobius"/>
    </source>
</evidence>
<dbReference type="AlphaFoldDB" id="J9ARV4"/>
<comment type="catalytic activity">
    <reaction evidence="1">
        <text>alpha,alpha-trehalose + H2O = alpha-D-glucose + beta-D-glucose</text>
        <dbReference type="Rhea" id="RHEA:32675"/>
        <dbReference type="ChEBI" id="CHEBI:15377"/>
        <dbReference type="ChEBI" id="CHEBI:15903"/>
        <dbReference type="ChEBI" id="CHEBI:16551"/>
        <dbReference type="ChEBI" id="CHEBI:17925"/>
        <dbReference type="EC" id="3.2.1.28"/>
    </reaction>
</comment>
<feature type="transmembrane region" description="Helical" evidence="7">
    <location>
        <begin position="85"/>
        <end position="102"/>
    </location>
</feature>
<evidence type="ECO:0000256" key="6">
    <source>
        <dbReference type="ARBA" id="ARBA00031637"/>
    </source>
</evidence>
<keyword evidence="7" id="KW-0472">Membrane</keyword>
<protein>
    <recommendedName>
        <fullName evidence="4">Trehalase</fullName>
        <ecNumber evidence="3">3.2.1.28</ecNumber>
    </recommendedName>
    <alternativeName>
        <fullName evidence="5">Alpha,alpha-trehalase</fullName>
    </alternativeName>
    <alternativeName>
        <fullName evidence="6">Alpha,alpha-trehalose glucohydrolase</fullName>
    </alternativeName>
</protein>
<evidence type="ECO:0000256" key="5">
    <source>
        <dbReference type="ARBA" id="ARBA00030473"/>
    </source>
</evidence>
<dbReference type="PANTHER" id="PTHR23403">
    <property type="entry name" value="TREHALASE"/>
    <property type="match status" value="1"/>
</dbReference>
<evidence type="ECO:0000256" key="2">
    <source>
        <dbReference type="ARBA" id="ARBA00005615"/>
    </source>
</evidence>
<organism evidence="8 9">
    <name type="scientific">Wuchereria bancrofti</name>
    <dbReference type="NCBI Taxonomy" id="6293"/>
    <lineage>
        <taxon>Eukaryota</taxon>
        <taxon>Metazoa</taxon>
        <taxon>Ecdysozoa</taxon>
        <taxon>Nematoda</taxon>
        <taxon>Chromadorea</taxon>
        <taxon>Rhabditida</taxon>
        <taxon>Spirurina</taxon>
        <taxon>Spiruromorpha</taxon>
        <taxon>Filarioidea</taxon>
        <taxon>Onchocercidae</taxon>
        <taxon>Wuchereria</taxon>
    </lineage>
</organism>
<dbReference type="GO" id="GO:0005993">
    <property type="term" value="P:trehalose catabolic process"/>
    <property type="evidence" value="ECO:0007669"/>
    <property type="project" value="TreeGrafter"/>
</dbReference>
<comment type="caution">
    <text evidence="8">The sequence shown here is derived from an EMBL/GenBank/DDBJ whole genome shotgun (WGS) entry which is preliminary data.</text>
</comment>
<dbReference type="InterPro" id="IPR001661">
    <property type="entry name" value="Glyco_hydro_37"/>
</dbReference>
<dbReference type="EC" id="3.2.1.28" evidence="3"/>
<evidence type="ECO:0000256" key="3">
    <source>
        <dbReference type="ARBA" id="ARBA00012757"/>
    </source>
</evidence>
<proteinExistence type="inferred from homology"/>
<reference evidence="9" key="1">
    <citation type="submission" date="2012-08" db="EMBL/GenBank/DDBJ databases">
        <title>The Genome Sequence of Wuchereria bancrofti.</title>
        <authorList>
            <person name="Nutman T.B."/>
            <person name="Fink D.L."/>
            <person name="Russ C."/>
            <person name="Young S."/>
            <person name="Zeng Q."/>
            <person name="Koehrsen M."/>
            <person name="Alvarado L."/>
            <person name="Berlin A."/>
            <person name="Chapman S.B."/>
            <person name="Chen Z."/>
            <person name="Freedman E."/>
            <person name="Gellesch M."/>
            <person name="Goldberg J."/>
            <person name="Griggs A."/>
            <person name="Gujja S."/>
            <person name="Heilman E.R."/>
            <person name="Heiman D."/>
            <person name="Hepburn T."/>
            <person name="Howarth C."/>
            <person name="Jen D."/>
            <person name="Larson L."/>
            <person name="Lewis B."/>
            <person name="Mehta T."/>
            <person name="Park D."/>
            <person name="Pearson M."/>
            <person name="Roberts A."/>
            <person name="Saif S."/>
            <person name="Shea T."/>
            <person name="Shenoy N."/>
            <person name="Sisk P."/>
            <person name="Stolte C."/>
            <person name="Sykes S."/>
            <person name="Walk T."/>
            <person name="White J."/>
            <person name="Yandava C."/>
            <person name="Haas B."/>
            <person name="Henn M.R."/>
            <person name="Nusbaum C."/>
            <person name="Birren B."/>
        </authorList>
    </citation>
    <scope>NUCLEOTIDE SEQUENCE [LARGE SCALE GENOMIC DNA]</scope>
    <source>
        <strain evidence="9">NA</strain>
    </source>
</reference>
<sequence length="112" mass="12843">MQQKAFDIAQKWINLNYQAYLKDGKMWEKYDVTKPYVHKAEGGEYEIQDGFGWTNGVALDLLVTYGKLLTFKDEMKDKTASSTTTISLSLVLLLTLPLLSLVKDEVIWLSYI</sequence>
<dbReference type="GO" id="GO:0004555">
    <property type="term" value="F:alpha,alpha-trehalase activity"/>
    <property type="evidence" value="ECO:0007669"/>
    <property type="project" value="UniProtKB-EC"/>
</dbReference>
<keyword evidence="7" id="KW-1133">Transmembrane helix</keyword>
<dbReference type="InterPro" id="IPR012341">
    <property type="entry name" value="6hp_glycosidase-like_sf"/>
</dbReference>
<dbReference type="Proteomes" id="UP000004810">
    <property type="component" value="Unassembled WGS sequence"/>
</dbReference>
<keyword evidence="7" id="KW-0812">Transmembrane</keyword>
<evidence type="ECO:0000256" key="1">
    <source>
        <dbReference type="ARBA" id="ARBA00001576"/>
    </source>
</evidence>
<dbReference type="SUPFAM" id="SSF48208">
    <property type="entry name" value="Six-hairpin glycosidases"/>
    <property type="match status" value="1"/>
</dbReference>
<name>J9ARV4_WUCBA</name>